<protein>
    <recommendedName>
        <fullName evidence="4">PH domain-containing protein</fullName>
    </recommendedName>
</protein>
<dbReference type="Proteomes" id="UP000238206">
    <property type="component" value="Unassembled WGS sequence"/>
</dbReference>
<evidence type="ECO:0000313" key="3">
    <source>
        <dbReference type="Proteomes" id="UP000238206"/>
    </source>
</evidence>
<keyword evidence="1" id="KW-0472">Membrane</keyword>
<gene>
    <name evidence="2" type="ORF">C5615_32735</name>
</gene>
<evidence type="ECO:0000256" key="1">
    <source>
        <dbReference type="SAM" id="Phobius"/>
    </source>
</evidence>
<accession>A0A2S8I834</accession>
<reference evidence="2 3" key="1">
    <citation type="submission" date="2018-02" db="EMBL/GenBank/DDBJ databases">
        <title>Draft genome sequencing of Burkholderia cepacia Y14-15.</title>
        <authorList>
            <person name="Zheng B.-X."/>
        </authorList>
    </citation>
    <scope>NUCLEOTIDE SEQUENCE [LARGE SCALE GENOMIC DNA]</scope>
    <source>
        <strain evidence="2 3">Y14-15</strain>
    </source>
</reference>
<sequence>MPAQSPGRQIVILATKSWVAFVGRLALAVVALPIVTVLLWQRTPLLASAAALVIIVGMIYTVALERSYVLFMDDHGVWLRRGILPWSRGVTGVKWRDLDSATYFTGFVSWLTNSYTIRLEHRFTKANEILISNMAAGNKAVEEINGTHAEMIRRAG</sequence>
<dbReference type="EMBL" id="PUIQ01000062">
    <property type="protein sequence ID" value="PQP10865.1"/>
    <property type="molecule type" value="Genomic_DNA"/>
</dbReference>
<evidence type="ECO:0000313" key="2">
    <source>
        <dbReference type="EMBL" id="PQP10865.1"/>
    </source>
</evidence>
<evidence type="ECO:0008006" key="4">
    <source>
        <dbReference type="Google" id="ProtNLM"/>
    </source>
</evidence>
<keyword evidence="1" id="KW-1133">Transmembrane helix</keyword>
<proteinExistence type="predicted"/>
<feature type="transmembrane region" description="Helical" evidence="1">
    <location>
        <begin position="46"/>
        <end position="64"/>
    </location>
</feature>
<comment type="caution">
    <text evidence="2">The sequence shown here is derived from an EMBL/GenBank/DDBJ whole genome shotgun (WGS) entry which is preliminary data.</text>
</comment>
<keyword evidence="1" id="KW-0812">Transmembrane</keyword>
<name>A0A2S8I834_BURCE</name>
<organism evidence="2 3">
    <name type="scientific">Burkholderia cepacia</name>
    <name type="common">Pseudomonas cepacia</name>
    <dbReference type="NCBI Taxonomy" id="292"/>
    <lineage>
        <taxon>Bacteria</taxon>
        <taxon>Pseudomonadati</taxon>
        <taxon>Pseudomonadota</taxon>
        <taxon>Betaproteobacteria</taxon>
        <taxon>Burkholderiales</taxon>
        <taxon>Burkholderiaceae</taxon>
        <taxon>Burkholderia</taxon>
        <taxon>Burkholderia cepacia complex</taxon>
    </lineage>
</organism>
<feature type="transmembrane region" description="Helical" evidence="1">
    <location>
        <begin position="21"/>
        <end position="40"/>
    </location>
</feature>
<dbReference type="AlphaFoldDB" id="A0A2S8I834"/>